<keyword evidence="11" id="KW-1185">Reference proteome</keyword>
<dbReference type="PROSITE" id="PS51682">
    <property type="entry name" value="SAM_OMT_I"/>
    <property type="match status" value="1"/>
</dbReference>
<evidence type="ECO:0000256" key="2">
    <source>
        <dbReference type="ARBA" id="ARBA00022603"/>
    </source>
</evidence>
<gene>
    <name evidence="9" type="ORF">GPM918_LOCUS6788</name>
    <name evidence="10" type="ORF">SRO942_LOCUS6788</name>
</gene>
<feature type="compositionally biased region" description="Basic and acidic residues" evidence="8">
    <location>
        <begin position="482"/>
        <end position="492"/>
    </location>
</feature>
<feature type="compositionally biased region" description="Polar residues" evidence="8">
    <location>
        <begin position="694"/>
        <end position="705"/>
    </location>
</feature>
<dbReference type="Pfam" id="PF01596">
    <property type="entry name" value="Methyltransf_3"/>
    <property type="match status" value="1"/>
</dbReference>
<reference evidence="9" key="1">
    <citation type="submission" date="2021-02" db="EMBL/GenBank/DDBJ databases">
        <authorList>
            <person name="Nowell W R."/>
        </authorList>
    </citation>
    <scope>NUCLEOTIDE SEQUENCE</scope>
</reference>
<comment type="caution">
    <text evidence="9">The sequence shown here is derived from an EMBL/GenBank/DDBJ whole genome shotgun (WGS) entry which is preliminary data.</text>
</comment>
<evidence type="ECO:0000256" key="7">
    <source>
        <dbReference type="ARBA" id="ARBA00023453"/>
    </source>
</evidence>
<feature type="region of interest" description="Disordered" evidence="8">
    <location>
        <begin position="482"/>
        <end position="525"/>
    </location>
</feature>
<dbReference type="Proteomes" id="UP000681722">
    <property type="component" value="Unassembled WGS sequence"/>
</dbReference>
<feature type="compositionally biased region" description="Basic and acidic residues" evidence="8">
    <location>
        <begin position="898"/>
        <end position="908"/>
    </location>
</feature>
<feature type="region of interest" description="Disordered" evidence="8">
    <location>
        <begin position="812"/>
        <end position="831"/>
    </location>
</feature>
<comment type="similarity">
    <text evidence="7">Belongs to the class I-like SAM-binding methyltransferase superfamily. Cation-dependent O-methyltransferase family.</text>
</comment>
<evidence type="ECO:0000313" key="9">
    <source>
        <dbReference type="EMBL" id="CAF0864977.1"/>
    </source>
</evidence>
<feature type="region of interest" description="Disordered" evidence="8">
    <location>
        <begin position="680"/>
        <end position="708"/>
    </location>
</feature>
<evidence type="ECO:0000313" key="10">
    <source>
        <dbReference type="EMBL" id="CAF3652493.1"/>
    </source>
</evidence>
<dbReference type="InterPro" id="IPR029063">
    <property type="entry name" value="SAM-dependent_MTases_sf"/>
</dbReference>
<evidence type="ECO:0000256" key="3">
    <source>
        <dbReference type="ARBA" id="ARBA00022679"/>
    </source>
</evidence>
<dbReference type="PANTHER" id="PTHR43836:SF2">
    <property type="entry name" value="CATECHOL O-METHYLTRANSFERASE 1-RELATED"/>
    <property type="match status" value="1"/>
</dbReference>
<feature type="compositionally biased region" description="Polar residues" evidence="8">
    <location>
        <begin position="816"/>
        <end position="829"/>
    </location>
</feature>
<sequence>MSVVSSLLNHVLTHSLKGNVQSVLHTIDDYCWEKSAMMHVGDKKGKILDEQVKNRRPKTVLELGTFCGYSSLRIASHLPDDAFFLTFEINPETADIARQIHEHANVSDRIKIIVGSTETLIPKITEYFNISSFDFIFIDHWKNAYLRDLKLLEQANLIVSGTMIVADNVIYPGAPDYLNYIRNNPNYSTKLYESLLEYIYITQLVAVAAKLPDVPQTKLDEPLAQCGVLYLGTATPAAGLRGLDSVQEPLSKRYPVDGTNTVKGIDAIVTVYEDGIQLQFARHPYIAIFYPITSLVYCASLRYAVVDGDPNKQFVSSDWYFAPLDALQSNKQSKHPPIFCTVFQRSQVLTGEECHCFITKSDDASLALVKALSTAYTSVDPALKSLKSPIFYQLDRYGRKLTETNGMVYLLPADGIRKEKRNSIFDPRLDGYFYKTDTAIIEVWQLWDEDNVVRPKPPPSPFGHHQGIYHDDTINEINTHLKNMDDKEEKRSCSCSSRSSSRTSSSDSSYQALSRPTSSMSKRLQRRRLLSKSLNDDNSNPPFSYLQTSSFEPILIDTTPKDSGPVIIEKYISERQNPESIQTHDNFQAFLNDNNSSRNGKYRHRRKKYILEQPTSKKPLFVDLEPSLYQSEEQQIQYTHANTSMGDRNNFQINEKGDRITSNGNRIIFMDVVTPDLHMKRASHSSSKNHRLSQQRQIPTTTTPYASHPHRHEYQYNELPVDNATTIVRKKRSSSRLFRKKSHRHRIPVIDIENIEHLLESPNNTARVRSPLMNEKRGHDSEIVDGYFEDSTGKTIKLNRDDAESMLAKLHKGNHHASTIPSINSSKGSNIRHGNYSATVGSTMTYAERSSDRVLSKSLLNSRLSTIMNSQYSSNNTQEGVGNNHVTQYVGTMYSTSQRERLKSRESKQSISSNSNDNQIALPITPALFQATNNSYISPFHYMQSSINPSLLREYRLSYA</sequence>
<evidence type="ECO:0000256" key="1">
    <source>
        <dbReference type="ARBA" id="ARBA00012880"/>
    </source>
</evidence>
<dbReference type="EMBL" id="CAJNOQ010001065">
    <property type="protein sequence ID" value="CAF0864977.1"/>
    <property type="molecule type" value="Genomic_DNA"/>
</dbReference>
<name>A0A813WY12_9BILA</name>
<keyword evidence="2" id="KW-0489">Methyltransferase</keyword>
<dbReference type="AlphaFoldDB" id="A0A813WY12"/>
<dbReference type="Gene3D" id="3.40.50.150">
    <property type="entry name" value="Vaccinia Virus protein VP39"/>
    <property type="match status" value="1"/>
</dbReference>
<dbReference type="FunFam" id="3.40.50.150:FF:000054">
    <property type="entry name" value="Catechol O-methyltransferase"/>
    <property type="match status" value="1"/>
</dbReference>
<feature type="compositionally biased region" description="Basic residues" evidence="8">
    <location>
        <begin position="680"/>
        <end position="693"/>
    </location>
</feature>
<dbReference type="GO" id="GO:0032259">
    <property type="term" value="P:methylation"/>
    <property type="evidence" value="ECO:0007669"/>
    <property type="project" value="UniProtKB-KW"/>
</dbReference>
<dbReference type="GO" id="GO:0006584">
    <property type="term" value="P:catecholamine metabolic process"/>
    <property type="evidence" value="ECO:0007669"/>
    <property type="project" value="UniProtKB-KW"/>
</dbReference>
<dbReference type="GO" id="GO:0016206">
    <property type="term" value="F:catechol O-methyltransferase activity"/>
    <property type="evidence" value="ECO:0007669"/>
    <property type="project" value="UniProtKB-EC"/>
</dbReference>
<dbReference type="EC" id="2.1.1.6" evidence="1"/>
<dbReference type="SUPFAM" id="SSF53335">
    <property type="entry name" value="S-adenosyl-L-methionine-dependent methyltransferases"/>
    <property type="match status" value="1"/>
</dbReference>
<accession>A0A813WY12</accession>
<proteinExistence type="inferred from homology"/>
<dbReference type="CDD" id="cd02440">
    <property type="entry name" value="AdoMet_MTases"/>
    <property type="match status" value="1"/>
</dbReference>
<evidence type="ECO:0000256" key="6">
    <source>
        <dbReference type="ARBA" id="ARBA00022939"/>
    </source>
</evidence>
<dbReference type="Proteomes" id="UP000663829">
    <property type="component" value="Unassembled WGS sequence"/>
</dbReference>
<feature type="region of interest" description="Disordered" evidence="8">
    <location>
        <begin position="895"/>
        <end position="917"/>
    </location>
</feature>
<keyword evidence="3" id="KW-0808">Transferase</keyword>
<keyword evidence="6" id="KW-0128">Catecholamine metabolism</keyword>
<evidence type="ECO:0000256" key="8">
    <source>
        <dbReference type="SAM" id="MobiDB-lite"/>
    </source>
</evidence>
<dbReference type="EMBL" id="CAJOBC010001065">
    <property type="protein sequence ID" value="CAF3652493.1"/>
    <property type="molecule type" value="Genomic_DNA"/>
</dbReference>
<keyword evidence="5" id="KW-0531">Neurotransmitter degradation</keyword>
<evidence type="ECO:0000256" key="4">
    <source>
        <dbReference type="ARBA" id="ARBA00022691"/>
    </source>
</evidence>
<keyword evidence="4" id="KW-0949">S-adenosyl-L-methionine</keyword>
<evidence type="ECO:0000256" key="5">
    <source>
        <dbReference type="ARBA" id="ARBA00022867"/>
    </source>
</evidence>
<feature type="compositionally biased region" description="Low complexity" evidence="8">
    <location>
        <begin position="493"/>
        <end position="509"/>
    </location>
</feature>
<dbReference type="InterPro" id="IPR002935">
    <property type="entry name" value="SAM_O-MeTrfase"/>
</dbReference>
<dbReference type="PANTHER" id="PTHR43836">
    <property type="entry name" value="CATECHOL O-METHYLTRANSFERASE 1-RELATED"/>
    <property type="match status" value="1"/>
</dbReference>
<protein>
    <recommendedName>
        <fullName evidence="1">catechol O-methyltransferase</fullName>
        <ecNumber evidence="1">2.1.1.6</ecNumber>
    </recommendedName>
</protein>
<evidence type="ECO:0000313" key="11">
    <source>
        <dbReference type="Proteomes" id="UP000663829"/>
    </source>
</evidence>
<dbReference type="OrthoDB" id="10007483at2759"/>
<organism evidence="9 11">
    <name type="scientific">Didymodactylos carnosus</name>
    <dbReference type="NCBI Taxonomy" id="1234261"/>
    <lineage>
        <taxon>Eukaryota</taxon>
        <taxon>Metazoa</taxon>
        <taxon>Spiralia</taxon>
        <taxon>Gnathifera</taxon>
        <taxon>Rotifera</taxon>
        <taxon>Eurotatoria</taxon>
        <taxon>Bdelloidea</taxon>
        <taxon>Philodinida</taxon>
        <taxon>Philodinidae</taxon>
        <taxon>Didymodactylos</taxon>
    </lineage>
</organism>